<evidence type="ECO:0000256" key="3">
    <source>
        <dbReference type="SAM" id="SignalP"/>
    </source>
</evidence>
<keyword evidence="5" id="KW-1185">Reference proteome</keyword>
<evidence type="ECO:0000256" key="2">
    <source>
        <dbReference type="SAM" id="Phobius"/>
    </source>
</evidence>
<dbReference type="GO" id="GO:0006606">
    <property type="term" value="P:protein import into nucleus"/>
    <property type="evidence" value="ECO:0007669"/>
    <property type="project" value="TreeGrafter"/>
</dbReference>
<evidence type="ECO:0000313" key="5">
    <source>
        <dbReference type="Proteomes" id="UP000011083"/>
    </source>
</evidence>
<feature type="region of interest" description="Disordered" evidence="1">
    <location>
        <begin position="39"/>
        <end position="65"/>
    </location>
</feature>
<dbReference type="GO" id="GO:0005634">
    <property type="term" value="C:nucleus"/>
    <property type="evidence" value="ECO:0007669"/>
    <property type="project" value="TreeGrafter"/>
</dbReference>
<evidence type="ECO:0000313" key="4">
    <source>
        <dbReference type="EMBL" id="ELR25059.1"/>
    </source>
</evidence>
<feature type="compositionally biased region" description="Low complexity" evidence="1">
    <location>
        <begin position="78"/>
        <end position="95"/>
    </location>
</feature>
<dbReference type="VEuPathDB" id="AmoebaDB:ACA1_287580"/>
<keyword evidence="3" id="KW-0732">Signal</keyword>
<dbReference type="AlphaFoldDB" id="L8HHK2"/>
<protein>
    <submittedName>
        <fullName evidence="4">Plexin repeat domain containing protein</fullName>
    </submittedName>
</protein>
<feature type="signal peptide" evidence="3">
    <location>
        <begin position="1"/>
        <end position="22"/>
    </location>
</feature>
<keyword evidence="2" id="KW-1133">Transmembrane helix</keyword>
<dbReference type="PANTHER" id="PTHR15191:SF3">
    <property type="entry name" value="PITUITARY TUMOR-TRANSFORMING GENE PROTEIN-BINDING FACTOR"/>
    <property type="match status" value="1"/>
</dbReference>
<organism evidence="4 5">
    <name type="scientific">Acanthamoeba castellanii (strain ATCC 30010 / Neff)</name>
    <dbReference type="NCBI Taxonomy" id="1257118"/>
    <lineage>
        <taxon>Eukaryota</taxon>
        <taxon>Amoebozoa</taxon>
        <taxon>Discosea</taxon>
        <taxon>Longamoebia</taxon>
        <taxon>Centramoebida</taxon>
        <taxon>Acanthamoebidae</taxon>
        <taxon>Acanthamoeba</taxon>
    </lineage>
</organism>
<keyword evidence="2" id="KW-0472">Membrane</keyword>
<dbReference type="OrthoDB" id="19853at2759"/>
<reference evidence="4 5" key="1">
    <citation type="journal article" date="2013" name="Genome Biol.">
        <title>Genome of Acanthamoeba castellanii highlights extensive lateral gene transfer and early evolution of tyrosine kinase signaling.</title>
        <authorList>
            <person name="Clarke M."/>
            <person name="Lohan A.J."/>
            <person name="Liu B."/>
            <person name="Lagkouvardos I."/>
            <person name="Roy S."/>
            <person name="Zafar N."/>
            <person name="Bertelli C."/>
            <person name="Schilde C."/>
            <person name="Kianianmomeni A."/>
            <person name="Burglin T.R."/>
            <person name="Frech C."/>
            <person name="Turcotte B."/>
            <person name="Kopec K.O."/>
            <person name="Synnott J.M."/>
            <person name="Choo C."/>
            <person name="Paponov I."/>
            <person name="Finkler A."/>
            <person name="Soon Heng Tan C."/>
            <person name="Hutchins A.P."/>
            <person name="Weinmeier T."/>
            <person name="Rattei T."/>
            <person name="Chu J.S."/>
            <person name="Gimenez G."/>
            <person name="Irimia M."/>
            <person name="Rigden D.J."/>
            <person name="Fitzpatrick D.A."/>
            <person name="Lorenzo-Morales J."/>
            <person name="Bateman A."/>
            <person name="Chiu C.H."/>
            <person name="Tang P."/>
            <person name="Hegemann P."/>
            <person name="Fromm H."/>
            <person name="Raoult D."/>
            <person name="Greub G."/>
            <person name="Miranda-Saavedra D."/>
            <person name="Chen N."/>
            <person name="Nash P."/>
            <person name="Ginger M.L."/>
            <person name="Horn M."/>
            <person name="Schaap P."/>
            <person name="Caler L."/>
            <person name="Loftus B."/>
        </authorList>
    </citation>
    <scope>NUCLEOTIDE SEQUENCE [LARGE SCALE GENOMIC DNA]</scope>
    <source>
        <strain evidence="4 5">Neff</strain>
    </source>
</reference>
<dbReference type="InterPro" id="IPR052304">
    <property type="entry name" value="PTTG1IP"/>
</dbReference>
<evidence type="ECO:0000256" key="1">
    <source>
        <dbReference type="SAM" id="MobiDB-lite"/>
    </source>
</evidence>
<dbReference type="RefSeq" id="XP_004367814.1">
    <property type="nucleotide sequence ID" value="XM_004367757.1"/>
</dbReference>
<feature type="region of interest" description="Disordered" evidence="1">
    <location>
        <begin position="78"/>
        <end position="97"/>
    </location>
</feature>
<dbReference type="GeneID" id="14926100"/>
<feature type="transmembrane region" description="Helical" evidence="2">
    <location>
        <begin position="157"/>
        <end position="184"/>
    </location>
</feature>
<dbReference type="KEGG" id="acan:ACA1_287580"/>
<sequence>MLRKLFVAFLAAILCFALVAQASSVVDQIYDEAGIMANETSPSPSPSSAPAANITASPSSAPVAPSVSPSSAPVANVTASPSPSSAPVANATASPSPKPKLACGNYTGCGNCTEQWNCVWCDSDSKCEDGGVWGPNQNPFNSCPDWRWRQCKANGKAIFWSAVCIAAVLVVLFLFCCFCCCCYCRRKRRLRHIISNQKSWSQIKAEEAEMDRLLGTRTPKTDTRREQVYAKYGRPGERSVNNNRSSLFAQ</sequence>
<dbReference type="GO" id="GO:0005737">
    <property type="term" value="C:cytoplasm"/>
    <property type="evidence" value="ECO:0007669"/>
    <property type="project" value="TreeGrafter"/>
</dbReference>
<dbReference type="PANTHER" id="PTHR15191">
    <property type="entry name" value="PROTEIN CBG20567"/>
    <property type="match status" value="1"/>
</dbReference>
<feature type="chain" id="PRO_5003991237" evidence="3">
    <location>
        <begin position="23"/>
        <end position="250"/>
    </location>
</feature>
<dbReference type="EMBL" id="KB007805">
    <property type="protein sequence ID" value="ELR25059.1"/>
    <property type="molecule type" value="Genomic_DNA"/>
</dbReference>
<keyword evidence="2" id="KW-0812">Transmembrane</keyword>
<dbReference type="Proteomes" id="UP000011083">
    <property type="component" value="Unassembled WGS sequence"/>
</dbReference>
<proteinExistence type="predicted"/>
<gene>
    <name evidence="4" type="ORF">ACA1_287580</name>
</gene>
<name>L8HHK2_ACACF</name>
<accession>L8HHK2</accession>